<dbReference type="GO" id="GO:0004177">
    <property type="term" value="F:aminopeptidase activity"/>
    <property type="evidence" value="ECO:0007669"/>
    <property type="project" value="UniProtKB-ARBA"/>
</dbReference>
<dbReference type="InterPro" id="IPR036005">
    <property type="entry name" value="Creatinase/aminopeptidase-like"/>
</dbReference>
<dbReference type="Gene3D" id="3.90.230.10">
    <property type="entry name" value="Creatinase/methionine aminopeptidase superfamily"/>
    <property type="match status" value="1"/>
</dbReference>
<feature type="domain" description="Creatinase N-terminal" evidence="6">
    <location>
        <begin position="194"/>
        <end position="318"/>
    </location>
</feature>
<dbReference type="EMBL" id="CAJOBO010002558">
    <property type="protein sequence ID" value="CAF4457422.1"/>
    <property type="molecule type" value="Genomic_DNA"/>
</dbReference>
<dbReference type="Gene3D" id="2.70.220.10">
    <property type="entry name" value="Ganglioside GM2 activator"/>
    <property type="match status" value="1"/>
</dbReference>
<dbReference type="EMBL" id="CAJOBR010000548">
    <property type="protein sequence ID" value="CAF4521995.1"/>
    <property type="molecule type" value="Genomic_DNA"/>
</dbReference>
<accession>A0A820SJY5</accession>
<feature type="chain" id="PRO_5036416498" evidence="4">
    <location>
        <begin position="22"/>
        <end position="767"/>
    </location>
</feature>
<feature type="domain" description="Peptidase M24" evidence="5">
    <location>
        <begin position="486"/>
        <end position="706"/>
    </location>
</feature>
<dbReference type="InterPro" id="IPR000587">
    <property type="entry name" value="Creatinase_N"/>
</dbReference>
<dbReference type="AlphaFoldDB" id="A0A820SJY5"/>
<dbReference type="Pfam" id="PF00557">
    <property type="entry name" value="Peptidase_M24"/>
    <property type="match status" value="1"/>
</dbReference>
<evidence type="ECO:0000259" key="5">
    <source>
        <dbReference type="Pfam" id="PF00557"/>
    </source>
</evidence>
<gene>
    <name evidence="9" type="ORF">HFQ381_LOCUS24365</name>
    <name evidence="10" type="ORF">QYT958_LOCUS6256</name>
    <name evidence="12" type="ORF">TOA249_LOCUS19451</name>
    <name evidence="11" type="ORF">TSG867_LOCUS24417</name>
    <name evidence="8" type="ORF">UJA718_LOCUS19141</name>
</gene>
<organism evidence="9 13">
    <name type="scientific">Rotaria socialis</name>
    <dbReference type="NCBI Taxonomy" id="392032"/>
    <lineage>
        <taxon>Eukaryota</taxon>
        <taxon>Metazoa</taxon>
        <taxon>Spiralia</taxon>
        <taxon>Gnathifera</taxon>
        <taxon>Rotifera</taxon>
        <taxon>Eurotatoria</taxon>
        <taxon>Bdelloidea</taxon>
        <taxon>Philodinida</taxon>
        <taxon>Philodinidae</taxon>
        <taxon>Rotaria</taxon>
    </lineage>
</organism>
<evidence type="ECO:0000313" key="9">
    <source>
        <dbReference type="EMBL" id="CAF4457422.1"/>
    </source>
</evidence>
<evidence type="ECO:0000313" key="10">
    <source>
        <dbReference type="EMBL" id="CAF4521995.1"/>
    </source>
</evidence>
<protein>
    <submittedName>
        <fullName evidence="9">Uncharacterized protein</fullName>
    </submittedName>
</protein>
<keyword evidence="2 4" id="KW-0732">Signal</keyword>
<dbReference type="Proteomes" id="UP000663851">
    <property type="component" value="Unassembled WGS sequence"/>
</dbReference>
<dbReference type="Gene3D" id="3.40.350.10">
    <property type="entry name" value="Creatinase/prolidase N-terminal domain"/>
    <property type="match status" value="2"/>
</dbReference>
<dbReference type="Proteomes" id="UP000663862">
    <property type="component" value="Unassembled WGS sequence"/>
</dbReference>
<name>A0A820SJY5_9BILA</name>
<dbReference type="EMBL" id="CAJOBP010003357">
    <property type="protein sequence ID" value="CAF4401409.1"/>
    <property type="molecule type" value="Genomic_DNA"/>
</dbReference>
<dbReference type="InterPro" id="IPR029149">
    <property type="entry name" value="Creatin/AminoP/Spt16_N"/>
</dbReference>
<dbReference type="Pfam" id="PF01321">
    <property type="entry name" value="Creatinase_N"/>
    <property type="match status" value="1"/>
</dbReference>
<comment type="caution">
    <text evidence="9">The sequence shown here is derived from an EMBL/GenBank/DDBJ whole genome shotgun (WGS) entry which is preliminary data.</text>
</comment>
<dbReference type="Proteomes" id="UP000663873">
    <property type="component" value="Unassembled WGS sequence"/>
</dbReference>
<dbReference type="GO" id="GO:0046872">
    <property type="term" value="F:metal ion binding"/>
    <property type="evidence" value="ECO:0007669"/>
    <property type="project" value="UniProtKB-KW"/>
</dbReference>
<evidence type="ECO:0000259" key="7">
    <source>
        <dbReference type="Pfam" id="PF16188"/>
    </source>
</evidence>
<keyword evidence="3" id="KW-0378">Hydrolase</keyword>
<proteinExistence type="predicted"/>
<evidence type="ECO:0000313" key="14">
    <source>
        <dbReference type="Proteomes" id="UP000663873"/>
    </source>
</evidence>
<dbReference type="PANTHER" id="PTHR43763:SF6">
    <property type="entry name" value="XAA-PRO AMINOPEPTIDASE 1"/>
    <property type="match status" value="1"/>
</dbReference>
<feature type="signal peptide" evidence="4">
    <location>
        <begin position="1"/>
        <end position="21"/>
    </location>
</feature>
<dbReference type="GO" id="GO:0005737">
    <property type="term" value="C:cytoplasm"/>
    <property type="evidence" value="ECO:0007669"/>
    <property type="project" value="UniProtKB-ARBA"/>
</dbReference>
<dbReference type="EMBL" id="CAJOBS010001518">
    <property type="protein sequence ID" value="CAF4738316.1"/>
    <property type="molecule type" value="Genomic_DNA"/>
</dbReference>
<keyword evidence="14" id="KW-1185">Reference proteome</keyword>
<dbReference type="SUPFAM" id="SSF63707">
    <property type="entry name" value="Ganglioside M2 (gm2) activator"/>
    <property type="match status" value="1"/>
</dbReference>
<evidence type="ECO:0000256" key="1">
    <source>
        <dbReference type="ARBA" id="ARBA00022723"/>
    </source>
</evidence>
<dbReference type="SUPFAM" id="SSF53092">
    <property type="entry name" value="Creatinase/prolidase N-terminal domain"/>
    <property type="match status" value="1"/>
</dbReference>
<evidence type="ECO:0000313" key="8">
    <source>
        <dbReference type="EMBL" id="CAF4401409.1"/>
    </source>
</evidence>
<evidence type="ECO:0000256" key="2">
    <source>
        <dbReference type="ARBA" id="ARBA00022729"/>
    </source>
</evidence>
<dbReference type="Pfam" id="PF16188">
    <property type="entry name" value="Peptidase_M24_C"/>
    <property type="match status" value="1"/>
</dbReference>
<dbReference type="Pfam" id="PF16189">
    <property type="entry name" value="Creatinase_N_2"/>
    <property type="match status" value="1"/>
</dbReference>
<dbReference type="EMBL" id="CAJOBQ010002233">
    <property type="protein sequence ID" value="CAF4547570.1"/>
    <property type="molecule type" value="Genomic_DNA"/>
</dbReference>
<keyword evidence="1" id="KW-0479">Metal-binding</keyword>
<dbReference type="Proteomes" id="UP000663848">
    <property type="component" value="Unassembled WGS sequence"/>
</dbReference>
<dbReference type="SUPFAM" id="SSF55920">
    <property type="entry name" value="Creatinase/aminopeptidase"/>
    <property type="match status" value="1"/>
</dbReference>
<evidence type="ECO:0000313" key="13">
    <source>
        <dbReference type="Proteomes" id="UP000663851"/>
    </source>
</evidence>
<dbReference type="Proteomes" id="UP000663838">
    <property type="component" value="Unassembled WGS sequence"/>
</dbReference>
<evidence type="ECO:0000256" key="4">
    <source>
        <dbReference type="SAM" id="SignalP"/>
    </source>
</evidence>
<evidence type="ECO:0000256" key="3">
    <source>
        <dbReference type="ARBA" id="ARBA00022801"/>
    </source>
</evidence>
<evidence type="ECO:0000259" key="6">
    <source>
        <dbReference type="Pfam" id="PF01321"/>
    </source>
</evidence>
<reference evidence="9" key="1">
    <citation type="submission" date="2021-02" db="EMBL/GenBank/DDBJ databases">
        <authorList>
            <person name="Nowell W R."/>
        </authorList>
    </citation>
    <scope>NUCLEOTIDE SEQUENCE</scope>
</reference>
<evidence type="ECO:0000313" key="12">
    <source>
        <dbReference type="EMBL" id="CAF4738316.1"/>
    </source>
</evidence>
<sequence>MNFGSLFILIVVSLTVGNIKAAYSKVEYNDCGSQDVHIDSVDIYPMPISYPGTVNITLKHTLRRPLQTENLQLSVDIIRTVSNIRLPIKCYIYDGLYVGSCNYTGNEICNLIRDWWPKTFGLYLTSLVSTILGNNCNGSSHQVQRNKVVAYNEMLQLPDISGSAISFLMSGDFQVKITAMEQDVKNSLRFKMSRVKELRALMSENQCDAYLITDSDGHYTFYSLSQENRRLNWITECQAQCGLAIVTLNDGAFFQALPNYRLLAKLEVDGDVWTLVDDLFQWINSKKLSLKRIAYDPYLTPLFITEQLSTFISSLYPIHSSTNWIDIISKKATSRERPTLTPIWSLNELCFAGETSTTKLEKLRQIYLNDEQKKYTLVVTAMDEIAWLLNLRGNDMQCNPFFYSFAIVSCDRLWLFTDNPHEDLHYEIQPYENFFAFLSTLKGTDVWLDARSSAVVLHYLSSATVHLSRSPIQQMKEIKNSVELEGFRQCHFRDCAAVCQTFEWLEKSMKNDVLNVTEVDVAIYLENRQQEQANFVSIAFDTISASATNTALIEYSPFAAKMKKIIVRDLYYLDAGANYLDGTTDMTRTIQFGKATEEQIKCYTLLLRAILSIEMTKFPSGDNLNGFHIYSLLKSYLFTINDMNEYLSFGHGVSHGMGVIEGGVSISDSHSFSTLIPIRAGMVLTLEPGIYFEGKWGIRLENVYEVIEDHQRFIHFIPLTLLPYSHSLIDFNLLTTEEIVWINSYHQRCLHYVDGGSWMKQQISLFH</sequence>
<dbReference type="PANTHER" id="PTHR43763">
    <property type="entry name" value="XAA-PRO AMINOPEPTIDASE 1"/>
    <property type="match status" value="1"/>
</dbReference>
<dbReference type="InterPro" id="IPR000994">
    <property type="entry name" value="Pept_M24"/>
</dbReference>
<dbReference type="InterPro" id="IPR032416">
    <property type="entry name" value="Peptidase_M24_C"/>
</dbReference>
<evidence type="ECO:0000313" key="11">
    <source>
        <dbReference type="EMBL" id="CAF4547570.1"/>
    </source>
</evidence>
<dbReference type="InterPro" id="IPR036846">
    <property type="entry name" value="GM2-AP_sf"/>
</dbReference>
<dbReference type="InterPro" id="IPR050422">
    <property type="entry name" value="X-Pro_aminopeptidase_P"/>
</dbReference>
<feature type="domain" description="Peptidase M24 C-terminal" evidence="7">
    <location>
        <begin position="713"/>
        <end position="751"/>
    </location>
</feature>